<dbReference type="SMART" id="SM00850">
    <property type="entry name" value="LytTR"/>
    <property type="match status" value="1"/>
</dbReference>
<sequence length="367" mass="41779">MKKTKLYILTFAAISLVTILAGLGALRYYYSNARETLWAHKTQSGQREIRELGILLEQQLRAGIPSADAIEHLQQSILNTDVQSEFVCMYNTDGIELCHPDPALVGTKIVAGNSRFTDSASSKNFDEILRNGKQASGIRTFPGSVSRSSEIVSVFPVKGTNWMLASHANLAVLQLQMDYLYQKFMFGTLLLVVVISGSCFWLIRLIYRKYERDMNLQIAGLNEEINELSMFNRSLELKQQNAVADTNKTIPSGETTRRRIITYQKDEINTIDVGDISYIFLADNIVSVQTFQKQMYTINNSLDDLMKQLDNDTFYRANRQYIVNINAIETILVYGQNQLQLNTRPKSPEPVIISKNKVSEFKKWLDR</sequence>
<evidence type="ECO:0000313" key="3">
    <source>
        <dbReference type="EMBL" id="OQP64507.1"/>
    </source>
</evidence>
<keyword evidence="1" id="KW-1133">Transmembrane helix</keyword>
<proteinExistence type="predicted"/>
<dbReference type="EMBL" id="LWBP01000089">
    <property type="protein sequence ID" value="OQP64507.1"/>
    <property type="molecule type" value="Genomic_DNA"/>
</dbReference>
<dbReference type="OrthoDB" id="735914at2"/>
<feature type="domain" description="HTH LytTR-type" evidence="2">
    <location>
        <begin position="261"/>
        <end position="367"/>
    </location>
</feature>
<dbReference type="PROSITE" id="PS50930">
    <property type="entry name" value="HTH_LYTTR"/>
    <property type="match status" value="1"/>
</dbReference>
<feature type="transmembrane region" description="Helical" evidence="1">
    <location>
        <begin position="7"/>
        <end position="30"/>
    </location>
</feature>
<comment type="caution">
    <text evidence="3">The sequence shown here is derived from an EMBL/GenBank/DDBJ whole genome shotgun (WGS) entry which is preliminary data.</text>
</comment>
<dbReference type="STRING" id="550983.A4R26_15750"/>
<dbReference type="AlphaFoldDB" id="A0A1V9G1S4"/>
<keyword evidence="1" id="KW-0472">Membrane</keyword>
<dbReference type="InterPro" id="IPR046947">
    <property type="entry name" value="LytR-like"/>
</dbReference>
<organism evidence="3 4">
    <name type="scientific">Niastella populi</name>
    <dbReference type="NCBI Taxonomy" id="550983"/>
    <lineage>
        <taxon>Bacteria</taxon>
        <taxon>Pseudomonadati</taxon>
        <taxon>Bacteroidota</taxon>
        <taxon>Chitinophagia</taxon>
        <taxon>Chitinophagales</taxon>
        <taxon>Chitinophagaceae</taxon>
        <taxon>Niastella</taxon>
    </lineage>
</organism>
<dbReference type="Proteomes" id="UP000192276">
    <property type="component" value="Unassembled WGS sequence"/>
</dbReference>
<name>A0A1V9G1S4_9BACT</name>
<evidence type="ECO:0000313" key="4">
    <source>
        <dbReference type="Proteomes" id="UP000192276"/>
    </source>
</evidence>
<evidence type="ECO:0000259" key="2">
    <source>
        <dbReference type="PROSITE" id="PS50930"/>
    </source>
</evidence>
<dbReference type="GO" id="GO:0003677">
    <property type="term" value="F:DNA binding"/>
    <property type="evidence" value="ECO:0007669"/>
    <property type="project" value="InterPro"/>
</dbReference>
<dbReference type="Pfam" id="PF04397">
    <property type="entry name" value="LytTR"/>
    <property type="match status" value="1"/>
</dbReference>
<dbReference type="PANTHER" id="PTHR37299">
    <property type="entry name" value="TRANSCRIPTIONAL REGULATOR-RELATED"/>
    <property type="match status" value="1"/>
</dbReference>
<dbReference type="InterPro" id="IPR007492">
    <property type="entry name" value="LytTR_DNA-bd_dom"/>
</dbReference>
<accession>A0A1V9G1S4</accession>
<keyword evidence="1" id="KW-0812">Transmembrane</keyword>
<gene>
    <name evidence="3" type="ORF">A4R26_15750</name>
</gene>
<keyword evidence="4" id="KW-1185">Reference proteome</keyword>
<protein>
    <recommendedName>
        <fullName evidence="2">HTH LytTR-type domain-containing protein</fullName>
    </recommendedName>
</protein>
<dbReference type="GO" id="GO:0000156">
    <property type="term" value="F:phosphorelay response regulator activity"/>
    <property type="evidence" value="ECO:0007669"/>
    <property type="project" value="InterPro"/>
</dbReference>
<evidence type="ECO:0000256" key="1">
    <source>
        <dbReference type="SAM" id="Phobius"/>
    </source>
</evidence>
<dbReference type="Gene3D" id="2.40.50.1020">
    <property type="entry name" value="LytTr DNA-binding domain"/>
    <property type="match status" value="1"/>
</dbReference>
<reference evidence="4" key="1">
    <citation type="submission" date="2016-04" db="EMBL/GenBank/DDBJ databases">
        <authorList>
            <person name="Chen L."/>
            <person name="Zhuang W."/>
            <person name="Wang G."/>
        </authorList>
    </citation>
    <scope>NUCLEOTIDE SEQUENCE [LARGE SCALE GENOMIC DNA]</scope>
    <source>
        <strain evidence="4">208</strain>
    </source>
</reference>
<feature type="transmembrane region" description="Helical" evidence="1">
    <location>
        <begin position="184"/>
        <end position="207"/>
    </location>
</feature>
<dbReference type="PANTHER" id="PTHR37299:SF1">
    <property type="entry name" value="STAGE 0 SPORULATION PROTEIN A HOMOLOG"/>
    <property type="match status" value="1"/>
</dbReference>